<evidence type="ECO:0000256" key="3">
    <source>
        <dbReference type="ARBA" id="ARBA00006402"/>
    </source>
</evidence>
<dbReference type="Pfam" id="PF13426">
    <property type="entry name" value="PAS_9"/>
    <property type="match status" value="1"/>
</dbReference>
<feature type="domain" description="PAS" evidence="16">
    <location>
        <begin position="193"/>
        <end position="263"/>
    </location>
</feature>
<keyword evidence="5" id="KW-0597">Phosphoprotein</keyword>
<evidence type="ECO:0000256" key="10">
    <source>
        <dbReference type="ARBA" id="ARBA00023012"/>
    </source>
</evidence>
<dbReference type="InterPro" id="IPR005467">
    <property type="entry name" value="His_kinase_dom"/>
</dbReference>
<accession>A0AA96WJ51</accession>
<dbReference type="PROSITE" id="PS50109">
    <property type="entry name" value="HIS_KIN"/>
    <property type="match status" value="1"/>
</dbReference>
<feature type="coiled-coil region" evidence="14">
    <location>
        <begin position="134"/>
        <end position="200"/>
    </location>
</feature>
<dbReference type="CDD" id="cd00130">
    <property type="entry name" value="PAS"/>
    <property type="match status" value="2"/>
</dbReference>
<dbReference type="InterPro" id="IPR004358">
    <property type="entry name" value="Sig_transdc_His_kin-like_C"/>
</dbReference>
<dbReference type="Gene3D" id="3.30.565.10">
    <property type="entry name" value="Histidine kinase-like ATPase, C-terminal domain"/>
    <property type="match status" value="1"/>
</dbReference>
<proteinExistence type="inferred from homology"/>
<dbReference type="InterPro" id="IPR013767">
    <property type="entry name" value="PAS_fold"/>
</dbReference>
<evidence type="ECO:0000259" key="16">
    <source>
        <dbReference type="PROSITE" id="PS50112"/>
    </source>
</evidence>
<keyword evidence="10" id="KW-0902">Two-component regulatory system</keyword>
<evidence type="ECO:0000256" key="2">
    <source>
        <dbReference type="ARBA" id="ARBA00004370"/>
    </source>
</evidence>
<dbReference type="SMART" id="SM00091">
    <property type="entry name" value="PAS"/>
    <property type="match status" value="2"/>
</dbReference>
<keyword evidence="6" id="KW-0808">Transferase</keyword>
<evidence type="ECO:0000256" key="14">
    <source>
        <dbReference type="SAM" id="Coils"/>
    </source>
</evidence>
<dbReference type="SMART" id="SM00388">
    <property type="entry name" value="HisKA"/>
    <property type="match status" value="1"/>
</dbReference>
<dbReference type="CDD" id="cd16922">
    <property type="entry name" value="HATPase_EvgS-ArcB-TorS-like"/>
    <property type="match status" value="1"/>
</dbReference>
<dbReference type="SUPFAM" id="SSF55785">
    <property type="entry name" value="PYP-like sensor domain (PAS domain)"/>
    <property type="match status" value="2"/>
</dbReference>
<keyword evidence="11" id="KW-0472">Membrane</keyword>
<evidence type="ECO:0000256" key="8">
    <source>
        <dbReference type="ARBA" id="ARBA00022777"/>
    </source>
</evidence>
<dbReference type="GO" id="GO:0005886">
    <property type="term" value="C:plasma membrane"/>
    <property type="evidence" value="ECO:0007669"/>
    <property type="project" value="TreeGrafter"/>
</dbReference>
<dbReference type="SMART" id="SM00387">
    <property type="entry name" value="HATPase_c"/>
    <property type="match status" value="1"/>
</dbReference>
<dbReference type="InterPro" id="IPR035965">
    <property type="entry name" value="PAS-like_dom_sf"/>
</dbReference>
<evidence type="ECO:0000256" key="5">
    <source>
        <dbReference type="ARBA" id="ARBA00022553"/>
    </source>
</evidence>
<keyword evidence="9" id="KW-0067">ATP-binding</keyword>
<comment type="catalytic activity">
    <reaction evidence="1">
        <text>ATP + protein L-histidine = ADP + protein N-phospho-L-histidine.</text>
        <dbReference type="EC" id="2.7.13.3"/>
    </reaction>
</comment>
<dbReference type="GO" id="GO:0006355">
    <property type="term" value="P:regulation of DNA-templated transcription"/>
    <property type="evidence" value="ECO:0007669"/>
    <property type="project" value="InterPro"/>
</dbReference>
<dbReference type="Gene3D" id="3.30.450.20">
    <property type="entry name" value="PAS domain"/>
    <property type="match status" value="2"/>
</dbReference>
<dbReference type="GO" id="GO:0005524">
    <property type="term" value="F:ATP binding"/>
    <property type="evidence" value="ECO:0007669"/>
    <property type="project" value="UniProtKB-KW"/>
</dbReference>
<keyword evidence="14" id="KW-0175">Coiled coil</keyword>
<dbReference type="AlphaFoldDB" id="A0AA96WJ51"/>
<evidence type="ECO:0000259" key="17">
    <source>
        <dbReference type="PROSITE" id="PS50113"/>
    </source>
</evidence>
<feature type="coiled-coil region" evidence="14">
    <location>
        <begin position="309"/>
        <end position="336"/>
    </location>
</feature>
<evidence type="ECO:0000259" key="15">
    <source>
        <dbReference type="PROSITE" id="PS50109"/>
    </source>
</evidence>
<dbReference type="EC" id="2.7.13.3" evidence="4"/>
<evidence type="ECO:0000256" key="11">
    <source>
        <dbReference type="ARBA" id="ARBA00023136"/>
    </source>
</evidence>
<evidence type="ECO:0000256" key="12">
    <source>
        <dbReference type="ARBA" id="ARBA00023306"/>
    </source>
</evidence>
<dbReference type="FunFam" id="1.10.287.130:FF:000038">
    <property type="entry name" value="Sensory transduction histidine kinase"/>
    <property type="match status" value="1"/>
</dbReference>
<dbReference type="Pfam" id="PF02518">
    <property type="entry name" value="HATPase_c"/>
    <property type="match status" value="1"/>
</dbReference>
<dbReference type="PRINTS" id="PR00344">
    <property type="entry name" value="BCTRLSENSOR"/>
</dbReference>
<evidence type="ECO:0000256" key="1">
    <source>
        <dbReference type="ARBA" id="ARBA00000085"/>
    </source>
</evidence>
<dbReference type="InterPro" id="IPR003594">
    <property type="entry name" value="HATPase_dom"/>
</dbReference>
<dbReference type="InterPro" id="IPR036097">
    <property type="entry name" value="HisK_dim/P_sf"/>
</dbReference>
<dbReference type="NCBIfam" id="TIGR00229">
    <property type="entry name" value="sensory_box"/>
    <property type="match status" value="2"/>
</dbReference>
<protein>
    <recommendedName>
        <fullName evidence="13">Circadian input-output histidine kinase CikA</fullName>
        <ecNumber evidence="4">2.7.13.3</ecNumber>
    </recommendedName>
</protein>
<gene>
    <name evidence="18" type="ORF">HJG54_26880</name>
</gene>
<evidence type="ECO:0000256" key="9">
    <source>
        <dbReference type="ARBA" id="ARBA00022840"/>
    </source>
</evidence>
<comment type="subcellular location">
    <subcellularLocation>
        <location evidence="2">Membrane</location>
    </subcellularLocation>
</comment>
<dbReference type="Gene3D" id="1.10.287.130">
    <property type="match status" value="1"/>
</dbReference>
<evidence type="ECO:0000256" key="13">
    <source>
        <dbReference type="ARBA" id="ARBA00074306"/>
    </source>
</evidence>
<comment type="similarity">
    <text evidence="3">In the N-terminal section; belongs to the phytochrome family.</text>
</comment>
<feature type="domain" description="Histidine kinase" evidence="15">
    <location>
        <begin position="336"/>
        <end position="569"/>
    </location>
</feature>
<dbReference type="InterPro" id="IPR036890">
    <property type="entry name" value="HATPase_C_sf"/>
</dbReference>
<dbReference type="EMBL" id="CP053586">
    <property type="protein sequence ID" value="WNZ26094.1"/>
    <property type="molecule type" value="Genomic_DNA"/>
</dbReference>
<dbReference type="RefSeq" id="WP_316432285.1">
    <property type="nucleotide sequence ID" value="NZ_CP053586.1"/>
</dbReference>
<dbReference type="FunFam" id="3.30.565.10:FF:000010">
    <property type="entry name" value="Sensor histidine kinase RcsC"/>
    <property type="match status" value="1"/>
</dbReference>
<name>A0AA96WJ51_9CYAN</name>
<dbReference type="PANTHER" id="PTHR43047">
    <property type="entry name" value="TWO-COMPONENT HISTIDINE PROTEIN KINASE"/>
    <property type="match status" value="1"/>
</dbReference>
<dbReference type="InterPro" id="IPR003661">
    <property type="entry name" value="HisK_dim/P_dom"/>
</dbReference>
<evidence type="ECO:0000256" key="6">
    <source>
        <dbReference type="ARBA" id="ARBA00022679"/>
    </source>
</evidence>
<keyword evidence="12" id="KW-0131">Cell cycle</keyword>
<dbReference type="GO" id="GO:0009927">
    <property type="term" value="F:histidine phosphotransfer kinase activity"/>
    <property type="evidence" value="ECO:0007669"/>
    <property type="project" value="TreeGrafter"/>
</dbReference>
<dbReference type="Pfam" id="PF00512">
    <property type="entry name" value="HisKA"/>
    <property type="match status" value="1"/>
</dbReference>
<sequence>MAYRKRTVPAIAKSQSFREAIFEAVFNESTDAIFLVDTETGLTVDCNERAVELFEANSKEELLGIEEKRLQKRYFNSEELKIISLTLRKQGFWSGEVECATKTGKPFWGNLAIRPIQSADKAIHWVQIADVSKRKRAETLLQQTYDQLEQQNHQLQAVNRELQNALEEISVAEEELRIQNEELERLRHLAEQERRRYQDLFDFAPDGYLVTDICGLIQEANQAIANLLGRQRTRLIGKPFAVYIDPADRQAFRTLLNQLQQQFPTQACELRLKPLTTEPIPVAITVTTIADSAGKMSGIRWSIRDVTQRKQIELALQRAKEEAEIANQAKSRFLANMSHELRTPLNAILGFTQLMGHNPLLSQEQQETLEIIERSGDHLLNLINDILDLSKIEAGYVNLNETEIDLLFMLQTIRGMISQEVVNKGLKLLLEVGANVPRIIMTDEQKLRQILINILTNAIKFTHKGGVMLRVSVESDPGLFYCQAAEQMNHQEVILKFEVEDTGIGIASEDQERIFEAFTQTQAGKQISEGVGLGLAISQRLARLIGSQLSVRSALGQGTTFSFHLPVFAVTETSHFTADFHDSDVEPVESADQQAVDLKVMVKAMPTAWIVALYQAASSCDDEVIEQLIQQIPAEHYSLITELGRLNHDYRYDVLMQLSQPSN</sequence>
<organism evidence="18">
    <name type="scientific">Leptolyngbya sp. NK1-12</name>
    <dbReference type="NCBI Taxonomy" id="2547451"/>
    <lineage>
        <taxon>Bacteria</taxon>
        <taxon>Bacillati</taxon>
        <taxon>Cyanobacteriota</taxon>
        <taxon>Cyanophyceae</taxon>
        <taxon>Leptolyngbyales</taxon>
        <taxon>Leptolyngbyaceae</taxon>
        <taxon>Leptolyngbya group</taxon>
        <taxon>Leptolyngbya</taxon>
    </lineage>
</organism>
<evidence type="ECO:0000256" key="4">
    <source>
        <dbReference type="ARBA" id="ARBA00012438"/>
    </source>
</evidence>
<dbReference type="SUPFAM" id="SSF47384">
    <property type="entry name" value="Homodimeric domain of signal transducing histidine kinase"/>
    <property type="match status" value="1"/>
</dbReference>
<dbReference type="CDD" id="cd00082">
    <property type="entry name" value="HisKA"/>
    <property type="match status" value="1"/>
</dbReference>
<reference evidence="18" key="1">
    <citation type="submission" date="2020-05" db="EMBL/GenBank/DDBJ databases">
        <authorList>
            <person name="Zhu T."/>
            <person name="Keshari N."/>
            <person name="Lu X."/>
        </authorList>
    </citation>
    <scope>NUCLEOTIDE SEQUENCE</scope>
    <source>
        <strain evidence="18">NK1-12</strain>
    </source>
</reference>
<dbReference type="PROSITE" id="PS50113">
    <property type="entry name" value="PAC"/>
    <property type="match status" value="1"/>
</dbReference>
<dbReference type="InterPro" id="IPR000014">
    <property type="entry name" value="PAS"/>
</dbReference>
<keyword evidence="7" id="KW-0547">Nucleotide-binding</keyword>
<dbReference type="PANTHER" id="PTHR43047:SF72">
    <property type="entry name" value="OSMOSENSING HISTIDINE PROTEIN KINASE SLN1"/>
    <property type="match status" value="1"/>
</dbReference>
<dbReference type="PROSITE" id="PS50112">
    <property type="entry name" value="PAS"/>
    <property type="match status" value="1"/>
</dbReference>
<dbReference type="InterPro" id="IPR000700">
    <property type="entry name" value="PAS-assoc_C"/>
</dbReference>
<feature type="domain" description="PAC" evidence="17">
    <location>
        <begin position="266"/>
        <end position="318"/>
    </location>
</feature>
<dbReference type="SMART" id="SM00086">
    <property type="entry name" value="PAC"/>
    <property type="match status" value="2"/>
</dbReference>
<keyword evidence="8" id="KW-0418">Kinase</keyword>
<dbReference type="SUPFAM" id="SSF55874">
    <property type="entry name" value="ATPase domain of HSP90 chaperone/DNA topoisomerase II/histidine kinase"/>
    <property type="match status" value="1"/>
</dbReference>
<dbReference type="Pfam" id="PF00989">
    <property type="entry name" value="PAS"/>
    <property type="match status" value="1"/>
</dbReference>
<evidence type="ECO:0000313" key="18">
    <source>
        <dbReference type="EMBL" id="WNZ26094.1"/>
    </source>
</evidence>
<dbReference type="InterPro" id="IPR001610">
    <property type="entry name" value="PAC"/>
</dbReference>
<dbReference type="GO" id="GO:0000155">
    <property type="term" value="F:phosphorelay sensor kinase activity"/>
    <property type="evidence" value="ECO:0007669"/>
    <property type="project" value="InterPro"/>
</dbReference>
<evidence type="ECO:0000256" key="7">
    <source>
        <dbReference type="ARBA" id="ARBA00022741"/>
    </source>
</evidence>